<dbReference type="Proteomes" id="UP000054721">
    <property type="component" value="Unassembled WGS sequence"/>
</dbReference>
<name>A0A0V1LLN4_9BILA</name>
<evidence type="ECO:0000313" key="2">
    <source>
        <dbReference type="Proteomes" id="UP000054721"/>
    </source>
</evidence>
<dbReference type="OrthoDB" id="8195432at2759"/>
<gene>
    <name evidence="1" type="ORF">T02_15554</name>
</gene>
<protein>
    <submittedName>
        <fullName evidence="1">Uncharacterized protein</fullName>
    </submittedName>
</protein>
<organism evidence="1 2">
    <name type="scientific">Trichinella nativa</name>
    <dbReference type="NCBI Taxonomy" id="6335"/>
    <lineage>
        <taxon>Eukaryota</taxon>
        <taxon>Metazoa</taxon>
        <taxon>Ecdysozoa</taxon>
        <taxon>Nematoda</taxon>
        <taxon>Enoplea</taxon>
        <taxon>Dorylaimia</taxon>
        <taxon>Trichinellida</taxon>
        <taxon>Trichinellidae</taxon>
        <taxon>Trichinella</taxon>
    </lineage>
</organism>
<accession>A0A0V1LLN4</accession>
<proteinExistence type="predicted"/>
<reference evidence="1 2" key="1">
    <citation type="submission" date="2015-05" db="EMBL/GenBank/DDBJ databases">
        <title>Evolution of Trichinella species and genotypes.</title>
        <authorList>
            <person name="Korhonen P.K."/>
            <person name="Edoardo P."/>
            <person name="Giuseppe L.R."/>
            <person name="Gasser R.B."/>
        </authorList>
    </citation>
    <scope>NUCLEOTIDE SEQUENCE [LARGE SCALE GENOMIC DNA]</scope>
    <source>
        <strain evidence="1">ISS10</strain>
    </source>
</reference>
<comment type="caution">
    <text evidence="1">The sequence shown here is derived from an EMBL/GenBank/DDBJ whole genome shotgun (WGS) entry which is preliminary data.</text>
</comment>
<keyword evidence="2" id="KW-1185">Reference proteome</keyword>
<sequence length="136" mass="15427">MFISIVTSRSQKGSFVTPIVLLSPSSLVDYASVHALSLAPRQKMYAYWTYVLLRLTFQLMIAKFNNIKQSASGYNHAILRLVKRCFQLLVEASTDFIRALRLCGGLGVFSLLELYATPKMSRALKMLWSGETRFPR</sequence>
<dbReference type="EMBL" id="JYDW01000029">
    <property type="protein sequence ID" value="KRZ60416.1"/>
    <property type="molecule type" value="Genomic_DNA"/>
</dbReference>
<evidence type="ECO:0000313" key="1">
    <source>
        <dbReference type="EMBL" id="KRZ60416.1"/>
    </source>
</evidence>
<dbReference type="AlphaFoldDB" id="A0A0V1LLN4"/>